<dbReference type="EMBL" id="CP121196">
    <property type="protein sequence ID" value="XBH17385.1"/>
    <property type="molecule type" value="Genomic_DNA"/>
</dbReference>
<dbReference type="RefSeq" id="WP_348262616.1">
    <property type="nucleotide sequence ID" value="NZ_CP121196.1"/>
</dbReference>
<proteinExistence type="predicted"/>
<protein>
    <submittedName>
        <fullName evidence="2">Uncharacterized protein</fullName>
    </submittedName>
</protein>
<feature type="region of interest" description="Disordered" evidence="1">
    <location>
        <begin position="1"/>
        <end position="31"/>
    </location>
</feature>
<dbReference type="AlphaFoldDB" id="A0AAU7DJ83"/>
<sequence>MTKRKKAGKNQEAKHLNQTAHQRAMKNPKTQAAFGRVRERWNEMSTEQRGEQLIELIALKCSARGIADELGQPATTIRRYIGLAKSTEGNSGWSERLKRTLAKGPFTTKAKRAREVASCNPPETPAKKEALSVIKETCPVKYDVHSSSTQQTKSMASTSSTSAEVGPVVNPASSDKESRPGEREPKTNLVDLYMHRGQSSLDKKQRLASIADSIPTRRVWSARSMTRQGGPLPPIDPKRTVP</sequence>
<feature type="compositionally biased region" description="Basic and acidic residues" evidence="1">
    <location>
        <begin position="174"/>
        <end position="186"/>
    </location>
</feature>
<reference evidence="2" key="1">
    <citation type="submission" date="2023-03" db="EMBL/GenBank/DDBJ databases">
        <title>Edaphobacter sp.</title>
        <authorList>
            <person name="Huber K.J."/>
            <person name="Papendorf J."/>
            <person name="Pilke C."/>
            <person name="Bunk B."/>
            <person name="Sproeer C."/>
            <person name="Pester M."/>
        </authorList>
    </citation>
    <scope>NUCLEOTIDE SEQUENCE</scope>
    <source>
        <strain evidence="2">DSM 110680</strain>
    </source>
</reference>
<evidence type="ECO:0000313" key="2">
    <source>
        <dbReference type="EMBL" id="XBH17385.1"/>
    </source>
</evidence>
<accession>A0AAU7DJ83</accession>
<organism evidence="2">
    <name type="scientific">Telmatobacter sp. DSM 110680</name>
    <dbReference type="NCBI Taxonomy" id="3036704"/>
    <lineage>
        <taxon>Bacteria</taxon>
        <taxon>Pseudomonadati</taxon>
        <taxon>Acidobacteriota</taxon>
        <taxon>Terriglobia</taxon>
        <taxon>Terriglobales</taxon>
        <taxon>Acidobacteriaceae</taxon>
        <taxon>Telmatobacter</taxon>
    </lineage>
</organism>
<feature type="region of interest" description="Disordered" evidence="1">
    <location>
        <begin position="145"/>
        <end position="242"/>
    </location>
</feature>
<evidence type="ECO:0000256" key="1">
    <source>
        <dbReference type="SAM" id="MobiDB-lite"/>
    </source>
</evidence>
<feature type="compositionally biased region" description="Low complexity" evidence="1">
    <location>
        <begin position="146"/>
        <end position="163"/>
    </location>
</feature>
<name>A0AAU7DJ83_9BACT</name>
<gene>
    <name evidence="2" type="ORF">P8935_22825</name>
</gene>